<dbReference type="AlphaFoldDB" id="A0A6M1SQU5"/>
<gene>
    <name evidence="1" type="ORF">G5575_15825</name>
</gene>
<organism evidence="1 2">
    <name type="scientific">Devosia aurantiaca</name>
    <dbReference type="NCBI Taxonomy" id="2714858"/>
    <lineage>
        <taxon>Bacteria</taxon>
        <taxon>Pseudomonadati</taxon>
        <taxon>Pseudomonadota</taxon>
        <taxon>Alphaproteobacteria</taxon>
        <taxon>Hyphomicrobiales</taxon>
        <taxon>Devosiaceae</taxon>
        <taxon>Devosia</taxon>
    </lineage>
</organism>
<protein>
    <submittedName>
        <fullName evidence="1">Discoidin domain-containing protein</fullName>
    </submittedName>
</protein>
<proteinExistence type="predicted"/>
<dbReference type="Gene3D" id="2.60.120.260">
    <property type="entry name" value="Galactose-binding domain-like"/>
    <property type="match status" value="1"/>
</dbReference>
<reference evidence="1 2" key="2">
    <citation type="submission" date="2020-03" db="EMBL/GenBank/DDBJ databases">
        <title>Devosia chinhatensis sp. nov., isolated from a hexachlorocyclohexane (HCH) dump site in India.</title>
        <authorList>
            <person name="Kumar M."/>
            <person name="Lal R."/>
        </authorList>
    </citation>
    <scope>NUCLEOTIDE SEQUENCE [LARGE SCALE GENOMIC DNA]</scope>
    <source>
        <strain evidence="1 2">H239</strain>
    </source>
</reference>
<keyword evidence="2" id="KW-1185">Reference proteome</keyword>
<dbReference type="RefSeq" id="WP_164535187.1">
    <property type="nucleotide sequence ID" value="NZ_JAALFG010000004.1"/>
</dbReference>
<comment type="caution">
    <text evidence="1">The sequence shown here is derived from an EMBL/GenBank/DDBJ whole genome shotgun (WGS) entry which is preliminary data.</text>
</comment>
<evidence type="ECO:0000313" key="1">
    <source>
        <dbReference type="EMBL" id="NGP18926.1"/>
    </source>
</evidence>
<dbReference type="Proteomes" id="UP000474802">
    <property type="component" value="Unassembled WGS sequence"/>
</dbReference>
<accession>A0A6M1SQU5</accession>
<sequence>MIVLSRGLLLEPSTSVSLEAPVILWESVVTRDTITASSEHEDYPATNLATDSTIERWRAAAAGLVTIEVDSAGEEVDAIGIARHNFGSNHTISIEAEIAQNSGAQWVEVIAPNMLPDNSPVLFRFAPIVANRFRIHINGGNTPPSAAVIYAGKLLVLPHGISAGHVPLDQAHETQLANGRSEAGNFLGRIITGQSAQTTASFDMLPIGWYYEAMEPFIARGTTGPFFFAWLPQDRPQDVGFAWLNADPRPSMGSLFFDVSLDIGGITW</sequence>
<name>A0A6M1SQU5_9HYPH</name>
<dbReference type="EMBL" id="JAALFG010000004">
    <property type="protein sequence ID" value="NGP18926.1"/>
    <property type="molecule type" value="Genomic_DNA"/>
</dbReference>
<reference evidence="1 2" key="1">
    <citation type="submission" date="2020-02" db="EMBL/GenBank/DDBJ databases">
        <authorList>
            <person name="Khan S.A."/>
            <person name="Jeon C.O."/>
            <person name="Chun B.H."/>
        </authorList>
    </citation>
    <scope>NUCLEOTIDE SEQUENCE [LARGE SCALE GENOMIC DNA]</scope>
    <source>
        <strain evidence="1 2">H239</strain>
    </source>
</reference>
<evidence type="ECO:0000313" key="2">
    <source>
        <dbReference type="Proteomes" id="UP000474802"/>
    </source>
</evidence>